<dbReference type="CDD" id="cd06222">
    <property type="entry name" value="RNase_H_like"/>
    <property type="match status" value="1"/>
</dbReference>
<reference evidence="2" key="1">
    <citation type="journal article" date="2018" name="DNA Res.">
        <title>Multiple hybrid de novo genome assembly of finger millet, an orphan allotetraploid crop.</title>
        <authorList>
            <person name="Hatakeyama M."/>
            <person name="Aluri S."/>
            <person name="Balachadran M.T."/>
            <person name="Sivarajan S.R."/>
            <person name="Patrignani A."/>
            <person name="Gruter S."/>
            <person name="Poveda L."/>
            <person name="Shimizu-Inatsugi R."/>
            <person name="Baeten J."/>
            <person name="Francoijs K.J."/>
            <person name="Nataraja K.N."/>
            <person name="Reddy Y.A.N."/>
            <person name="Phadnis S."/>
            <person name="Ravikumar R.L."/>
            <person name="Schlapbach R."/>
            <person name="Sreeman S.M."/>
            <person name="Shimizu K.K."/>
        </authorList>
    </citation>
    <scope>NUCLEOTIDE SEQUENCE</scope>
</reference>
<dbReference type="Pfam" id="PF13456">
    <property type="entry name" value="RVT_3"/>
    <property type="match status" value="1"/>
</dbReference>
<dbReference type="InterPro" id="IPR044730">
    <property type="entry name" value="RNase_H-like_dom_plant"/>
</dbReference>
<dbReference type="InterPro" id="IPR052929">
    <property type="entry name" value="RNase_H-like_EbsB-rel"/>
</dbReference>
<dbReference type="AlphaFoldDB" id="A0AAV5DDM6"/>
<reference evidence="2" key="2">
    <citation type="submission" date="2021-12" db="EMBL/GenBank/DDBJ databases">
        <title>Resequencing data analysis of finger millet.</title>
        <authorList>
            <person name="Hatakeyama M."/>
            <person name="Aluri S."/>
            <person name="Balachadran M.T."/>
            <person name="Sivarajan S.R."/>
            <person name="Poveda L."/>
            <person name="Shimizu-Inatsugi R."/>
            <person name="Schlapbach R."/>
            <person name="Sreeman S.M."/>
            <person name="Shimizu K.K."/>
        </authorList>
    </citation>
    <scope>NUCLEOTIDE SEQUENCE</scope>
</reference>
<proteinExistence type="predicted"/>
<dbReference type="Proteomes" id="UP001054889">
    <property type="component" value="Unassembled WGS sequence"/>
</dbReference>
<evidence type="ECO:0000313" key="2">
    <source>
        <dbReference type="EMBL" id="GJN08391.1"/>
    </source>
</evidence>
<dbReference type="InterPro" id="IPR002156">
    <property type="entry name" value="RNaseH_domain"/>
</dbReference>
<dbReference type="PANTHER" id="PTHR47074">
    <property type="entry name" value="BNAC02G40300D PROTEIN"/>
    <property type="match status" value="1"/>
</dbReference>
<dbReference type="GO" id="GO:0004523">
    <property type="term" value="F:RNA-DNA hybrid ribonuclease activity"/>
    <property type="evidence" value="ECO:0007669"/>
    <property type="project" value="InterPro"/>
</dbReference>
<feature type="domain" description="RNase H type-1" evidence="1">
    <location>
        <begin position="68"/>
        <end position="173"/>
    </location>
</feature>
<evidence type="ECO:0000313" key="3">
    <source>
        <dbReference type="Proteomes" id="UP001054889"/>
    </source>
</evidence>
<organism evidence="2 3">
    <name type="scientific">Eleusine coracana subsp. coracana</name>
    <dbReference type="NCBI Taxonomy" id="191504"/>
    <lineage>
        <taxon>Eukaryota</taxon>
        <taxon>Viridiplantae</taxon>
        <taxon>Streptophyta</taxon>
        <taxon>Embryophyta</taxon>
        <taxon>Tracheophyta</taxon>
        <taxon>Spermatophyta</taxon>
        <taxon>Magnoliopsida</taxon>
        <taxon>Liliopsida</taxon>
        <taxon>Poales</taxon>
        <taxon>Poaceae</taxon>
        <taxon>PACMAD clade</taxon>
        <taxon>Chloridoideae</taxon>
        <taxon>Cynodonteae</taxon>
        <taxon>Eleusininae</taxon>
        <taxon>Eleusine</taxon>
    </lineage>
</organism>
<comment type="caution">
    <text evidence="2">The sequence shown here is derived from an EMBL/GenBank/DDBJ whole genome shotgun (WGS) entry which is preliminary data.</text>
</comment>
<dbReference type="InterPro" id="IPR036397">
    <property type="entry name" value="RNaseH_sf"/>
</dbReference>
<dbReference type="Gene3D" id="3.30.420.10">
    <property type="entry name" value="Ribonuclease H-like superfamily/Ribonuclease H"/>
    <property type="match status" value="1"/>
</dbReference>
<dbReference type="SUPFAM" id="SSF53098">
    <property type="entry name" value="Ribonuclease H-like"/>
    <property type="match status" value="1"/>
</dbReference>
<evidence type="ECO:0000259" key="1">
    <source>
        <dbReference type="Pfam" id="PF13456"/>
    </source>
</evidence>
<name>A0AAV5DDM6_ELECO</name>
<gene>
    <name evidence="2" type="primary">ga26304</name>
    <name evidence="2" type="ORF">PR202_ga26304</name>
</gene>
<dbReference type="GO" id="GO:0003676">
    <property type="term" value="F:nucleic acid binding"/>
    <property type="evidence" value="ECO:0007669"/>
    <property type="project" value="InterPro"/>
</dbReference>
<dbReference type="InterPro" id="IPR012337">
    <property type="entry name" value="RNaseH-like_sf"/>
</dbReference>
<protein>
    <recommendedName>
        <fullName evidence="1">RNase H type-1 domain-containing protein</fullName>
    </recommendedName>
</protein>
<keyword evidence="3" id="KW-1185">Reference proteome</keyword>
<dbReference type="EMBL" id="BQKI01000015">
    <property type="protein sequence ID" value="GJN08391.1"/>
    <property type="molecule type" value="Genomic_DNA"/>
</dbReference>
<sequence>MVLVLLWQWWSARNKANAGGKLATIAEVCSSVTYHVKEFQKLQKPPKVPKPAKTAKWSVPPDHSYKINIDGAFLAESNSGGWGFMIRDQTGSVLEAGAGNIQWAADALKTEALAAMAGVQRAAYWGMPKIILQTDAANLGSAITFGTWDNSPGGNIFMQIREFLVDNFVSYEVKGPVLNEFL</sequence>
<dbReference type="PANTHER" id="PTHR47074:SF11">
    <property type="entry name" value="REVERSE TRANSCRIPTASE-LIKE PROTEIN"/>
    <property type="match status" value="1"/>
</dbReference>
<accession>A0AAV5DDM6</accession>